<feature type="transmembrane region" description="Helical" evidence="6">
    <location>
        <begin position="354"/>
        <end position="375"/>
    </location>
</feature>
<feature type="transmembrane region" description="Helical" evidence="6">
    <location>
        <begin position="86"/>
        <end position="104"/>
    </location>
</feature>
<feature type="transmembrane region" description="Helical" evidence="6">
    <location>
        <begin position="325"/>
        <end position="342"/>
    </location>
</feature>
<keyword evidence="5 6" id="KW-0472">Membrane</keyword>
<name>A0A238X1W6_HALVU</name>
<feature type="transmembrane region" description="Helical" evidence="6">
    <location>
        <begin position="442"/>
        <end position="467"/>
    </location>
</feature>
<dbReference type="GO" id="GO:0015141">
    <property type="term" value="F:succinate transmembrane transporter activity"/>
    <property type="evidence" value="ECO:0007669"/>
    <property type="project" value="UniProtKB-ARBA"/>
</dbReference>
<feature type="transmembrane region" description="Helical" evidence="6">
    <location>
        <begin position="116"/>
        <end position="135"/>
    </location>
</feature>
<feature type="transmembrane region" description="Helical" evidence="6">
    <location>
        <begin position="417"/>
        <end position="436"/>
    </location>
</feature>
<feature type="transmembrane region" description="Helical" evidence="6">
    <location>
        <begin position="297"/>
        <end position="319"/>
    </location>
</feature>
<evidence type="ECO:0000256" key="3">
    <source>
        <dbReference type="ARBA" id="ARBA00022692"/>
    </source>
</evidence>
<evidence type="ECO:0000256" key="5">
    <source>
        <dbReference type="ARBA" id="ARBA00023136"/>
    </source>
</evidence>
<dbReference type="InterPro" id="IPR031312">
    <property type="entry name" value="Na/sul_symport_CS"/>
</dbReference>
<dbReference type="GO" id="GO:0005886">
    <property type="term" value="C:plasma membrane"/>
    <property type="evidence" value="ECO:0007669"/>
    <property type="project" value="TreeGrafter"/>
</dbReference>
<dbReference type="PANTHER" id="PTHR10283">
    <property type="entry name" value="SOLUTE CARRIER FAMILY 13 MEMBER"/>
    <property type="match status" value="1"/>
</dbReference>
<accession>A0A238X1W6</accession>
<sequence length="504" mass="52072">MRLPSRADIGRPLGPLLFVAILLGRDGVASAIPMVSEPAVSALACTAWIVIWWVTEAVPIPVTSLLPVVLFPTTGVLDVTETTTAYGDPIVFLLLGGFLLALAVERTGLHERVSLFVIASVGVSAPGLLLGFMAATALLSMWISNTATAMLMVPIAIAVISQTYRVTPGPRVDLPDGVGDLVHDTDEDPNALPATRFGIALMLGIAYAASVGGVGTLIGSPPNAVLAGVAESQLGVDVGFFEWMQFGLPVAIVGTLAVWATLLVVLRPTVEVEPGREAVAAHKLAALGPASAGERRVAALFGLVALGWLTRPFLITPVFPAVTDATIAIAGGIAAFLVPVNVRRREFLHDWEYALRLPWGVLLLLGAGFALARAFQRTGIDRATADLITAVGLTELLGLVLLLVVTVVVLTNVTSNTATASVFSPIAIAVAGSIGAPPLTLMAAVALAASFAFVLPVATAPNAIVFGSGYLTIPEMARVGAAVSVVGIAVIVVAVVWWLPVVWG</sequence>
<evidence type="ECO:0000256" key="4">
    <source>
        <dbReference type="ARBA" id="ARBA00022989"/>
    </source>
</evidence>
<feature type="transmembrane region" description="Helical" evidence="6">
    <location>
        <begin position="141"/>
        <end position="161"/>
    </location>
</feature>
<keyword evidence="3 6" id="KW-0812">Transmembrane</keyword>
<evidence type="ECO:0000256" key="6">
    <source>
        <dbReference type="SAM" id="Phobius"/>
    </source>
</evidence>
<feature type="transmembrane region" description="Helical" evidence="6">
    <location>
        <begin position="479"/>
        <end position="499"/>
    </location>
</feature>
<keyword evidence="2" id="KW-0813">Transport</keyword>
<proteinExistence type="predicted"/>
<feature type="transmembrane region" description="Helical" evidence="6">
    <location>
        <begin position="387"/>
        <end position="410"/>
    </location>
</feature>
<dbReference type="EMBL" id="FZNQ01000012">
    <property type="protein sequence ID" value="SNR52955.1"/>
    <property type="molecule type" value="Genomic_DNA"/>
</dbReference>
<feature type="transmembrane region" description="Helical" evidence="6">
    <location>
        <begin position="246"/>
        <end position="266"/>
    </location>
</feature>
<keyword evidence="8" id="KW-1185">Reference proteome</keyword>
<dbReference type="PROSITE" id="PS01271">
    <property type="entry name" value="NA_SULFATE"/>
    <property type="match status" value="1"/>
</dbReference>
<gene>
    <name evidence="7" type="ORF">SAMN06264855_11288</name>
</gene>
<dbReference type="InterPro" id="IPR001898">
    <property type="entry name" value="SLC13A/DASS"/>
</dbReference>
<evidence type="ECO:0000313" key="7">
    <source>
        <dbReference type="EMBL" id="SNR52955.1"/>
    </source>
</evidence>
<evidence type="ECO:0000256" key="1">
    <source>
        <dbReference type="ARBA" id="ARBA00004141"/>
    </source>
</evidence>
<evidence type="ECO:0000256" key="2">
    <source>
        <dbReference type="ARBA" id="ARBA00022448"/>
    </source>
</evidence>
<protein>
    <submittedName>
        <fullName evidence="7">Solute carrier family 13 (Sodium-dependent dicarboxylate transporter), member 2/3/5</fullName>
    </submittedName>
</protein>
<reference evidence="7 8" key="1">
    <citation type="submission" date="2017-06" db="EMBL/GenBank/DDBJ databases">
        <authorList>
            <person name="Kim H.J."/>
            <person name="Triplett B.A."/>
        </authorList>
    </citation>
    <scope>NUCLEOTIDE SEQUENCE [LARGE SCALE GENOMIC DNA]</scope>
    <source>
        <strain evidence="7 8">DSM 8800</strain>
    </source>
</reference>
<feature type="transmembrane region" description="Helical" evidence="6">
    <location>
        <begin position="197"/>
        <end position="218"/>
    </location>
</feature>
<dbReference type="PANTHER" id="PTHR10283:SF82">
    <property type="entry name" value="SOLUTE CARRIER FAMILY 13 MEMBER 2"/>
    <property type="match status" value="1"/>
</dbReference>
<dbReference type="Proteomes" id="UP000198397">
    <property type="component" value="Unassembled WGS sequence"/>
</dbReference>
<keyword evidence="4 6" id="KW-1133">Transmembrane helix</keyword>
<organism evidence="7 8">
    <name type="scientific">Halorubrum vacuolatum</name>
    <name type="common">Natronobacterium vacuolatum</name>
    <dbReference type="NCBI Taxonomy" id="63740"/>
    <lineage>
        <taxon>Archaea</taxon>
        <taxon>Methanobacteriati</taxon>
        <taxon>Methanobacteriota</taxon>
        <taxon>Stenosarchaea group</taxon>
        <taxon>Halobacteria</taxon>
        <taxon>Halobacteriales</taxon>
        <taxon>Haloferacaceae</taxon>
        <taxon>Halorubrum</taxon>
    </lineage>
</organism>
<comment type="subcellular location">
    <subcellularLocation>
        <location evidence="1">Membrane</location>
        <topology evidence="1">Multi-pass membrane protein</topology>
    </subcellularLocation>
</comment>
<dbReference type="Pfam" id="PF00939">
    <property type="entry name" value="Na_sulph_symp"/>
    <property type="match status" value="1"/>
</dbReference>
<evidence type="ECO:0000313" key="8">
    <source>
        <dbReference type="Proteomes" id="UP000198397"/>
    </source>
</evidence>
<dbReference type="AlphaFoldDB" id="A0A238X1W6"/>
<dbReference type="OrthoDB" id="19068at2157"/>
<dbReference type="RefSeq" id="WP_089385239.1">
    <property type="nucleotide sequence ID" value="NZ_FZNQ01000012.1"/>
</dbReference>